<sequence length="184" mass="21124">MIKEELEARLSRRRFMCRYSPPRHQRQHCFGRRLVLSRIHNTGRRDSTESYYSEAMAEIPSPYNNSTQTLDFFARRGFDAKERNHCSSWDFARTIVKMSNLDVLTGAQGFSVSASTLSIVSFSCCECDISLYFCLGAHCREDSTSTSVIHDLDLSTHKYSWSGKARECSFKNTFSTEAKFIPNP</sequence>
<dbReference type="EMBL" id="CAMGYJ010000010">
    <property type="protein sequence ID" value="CAI0555535.1"/>
    <property type="molecule type" value="Genomic_DNA"/>
</dbReference>
<dbReference type="InterPro" id="IPR010255">
    <property type="entry name" value="Haem_peroxidase_sf"/>
</dbReference>
<evidence type="ECO:0000313" key="2">
    <source>
        <dbReference type="Proteomes" id="UP001154282"/>
    </source>
</evidence>
<reference evidence="1" key="1">
    <citation type="submission" date="2022-08" db="EMBL/GenBank/DDBJ databases">
        <authorList>
            <person name="Gutierrez-Valencia J."/>
        </authorList>
    </citation>
    <scope>NUCLEOTIDE SEQUENCE</scope>
</reference>
<accession>A0AAV0RCZ5</accession>
<name>A0AAV0RCZ5_9ROSI</name>
<protein>
    <submittedName>
        <fullName evidence="1">Uncharacterized protein</fullName>
    </submittedName>
</protein>
<gene>
    <name evidence="1" type="ORF">LITE_LOCUS47634</name>
</gene>
<proteinExistence type="predicted"/>
<keyword evidence="2" id="KW-1185">Reference proteome</keyword>
<dbReference type="GO" id="GO:0004601">
    <property type="term" value="F:peroxidase activity"/>
    <property type="evidence" value="ECO:0007669"/>
    <property type="project" value="InterPro"/>
</dbReference>
<dbReference type="GO" id="GO:0020037">
    <property type="term" value="F:heme binding"/>
    <property type="evidence" value="ECO:0007669"/>
    <property type="project" value="InterPro"/>
</dbReference>
<evidence type="ECO:0000313" key="1">
    <source>
        <dbReference type="EMBL" id="CAI0555535.1"/>
    </source>
</evidence>
<comment type="caution">
    <text evidence="1">The sequence shown here is derived from an EMBL/GenBank/DDBJ whole genome shotgun (WGS) entry which is preliminary data.</text>
</comment>
<dbReference type="Proteomes" id="UP001154282">
    <property type="component" value="Unassembled WGS sequence"/>
</dbReference>
<dbReference type="SUPFAM" id="SSF48113">
    <property type="entry name" value="Heme-dependent peroxidases"/>
    <property type="match status" value="1"/>
</dbReference>
<dbReference type="AlphaFoldDB" id="A0AAV0RCZ5"/>
<organism evidence="1 2">
    <name type="scientific">Linum tenue</name>
    <dbReference type="NCBI Taxonomy" id="586396"/>
    <lineage>
        <taxon>Eukaryota</taxon>
        <taxon>Viridiplantae</taxon>
        <taxon>Streptophyta</taxon>
        <taxon>Embryophyta</taxon>
        <taxon>Tracheophyta</taxon>
        <taxon>Spermatophyta</taxon>
        <taxon>Magnoliopsida</taxon>
        <taxon>eudicotyledons</taxon>
        <taxon>Gunneridae</taxon>
        <taxon>Pentapetalae</taxon>
        <taxon>rosids</taxon>
        <taxon>fabids</taxon>
        <taxon>Malpighiales</taxon>
        <taxon>Linaceae</taxon>
        <taxon>Linum</taxon>
    </lineage>
</organism>
<dbReference type="GO" id="GO:0006979">
    <property type="term" value="P:response to oxidative stress"/>
    <property type="evidence" value="ECO:0007669"/>
    <property type="project" value="InterPro"/>
</dbReference>